<dbReference type="KEGG" id="fmr:Fuma_06036"/>
<sequence length="287" mass="32929">MALNGFGHERNHTDLSMRITEIQLAILELLTWHVRAATDSQIQQVLNDQSIPGHASAVLRRLTKDGWIHRRRINVAVPVLSKPLCSWSPNQSKPNFAILAWQLFVRHTNNGRCSSSSCYTDHGEINPRQPCHPTQSLSISQSVRTGKAVHREPCRFSTDQTPALDSLTLVRRNQACRRPRLVNWAAPKAAHLTAGVSGWGRQPLQIEHDLGTTAMYVSSRPYQSEVIWYGEDIVRRRFSGVKKKVPDALLVDRRDNILKVMEFGGQYSRKRLEDFHRTWQPYPWEIW</sequence>
<proteinExistence type="predicted"/>
<evidence type="ECO:0000313" key="2">
    <source>
        <dbReference type="Proteomes" id="UP000187735"/>
    </source>
</evidence>
<evidence type="ECO:0000313" key="1">
    <source>
        <dbReference type="EMBL" id="APZ96367.1"/>
    </source>
</evidence>
<reference evidence="1 2" key="1">
    <citation type="journal article" date="2016" name="Front. Microbiol.">
        <title>Fuerstia marisgermanicae gen. nov., sp. nov., an Unusual Member of the Phylum Planctomycetes from the German Wadden Sea.</title>
        <authorList>
            <person name="Kohn T."/>
            <person name="Heuer A."/>
            <person name="Jogler M."/>
            <person name="Vollmers J."/>
            <person name="Boedeker C."/>
            <person name="Bunk B."/>
            <person name="Rast P."/>
            <person name="Borchert D."/>
            <person name="Glockner I."/>
            <person name="Freese H.M."/>
            <person name="Klenk H.P."/>
            <person name="Overmann J."/>
            <person name="Kaster A.K."/>
            <person name="Rohde M."/>
            <person name="Wiegand S."/>
            <person name="Jogler C."/>
        </authorList>
    </citation>
    <scope>NUCLEOTIDE SEQUENCE [LARGE SCALE GENOMIC DNA]</scope>
    <source>
        <strain evidence="1 2">NH11</strain>
    </source>
</reference>
<keyword evidence="2" id="KW-1185">Reference proteome</keyword>
<organism evidence="1 2">
    <name type="scientific">Fuerstiella marisgermanici</name>
    <dbReference type="NCBI Taxonomy" id="1891926"/>
    <lineage>
        <taxon>Bacteria</taxon>
        <taxon>Pseudomonadati</taxon>
        <taxon>Planctomycetota</taxon>
        <taxon>Planctomycetia</taxon>
        <taxon>Planctomycetales</taxon>
        <taxon>Planctomycetaceae</taxon>
        <taxon>Fuerstiella</taxon>
    </lineage>
</organism>
<dbReference type="AlphaFoldDB" id="A0A1P8WQN4"/>
<gene>
    <name evidence="1" type="ORF">Fuma_06036</name>
</gene>
<name>A0A1P8WQN4_9PLAN</name>
<dbReference type="EMBL" id="CP017641">
    <property type="protein sequence ID" value="APZ96367.1"/>
    <property type="molecule type" value="Genomic_DNA"/>
</dbReference>
<accession>A0A1P8WQN4</accession>
<dbReference type="Proteomes" id="UP000187735">
    <property type="component" value="Chromosome"/>
</dbReference>
<dbReference type="STRING" id="1891926.Fuma_06036"/>
<protein>
    <submittedName>
        <fullName evidence="1">Uncharacterized protein</fullName>
    </submittedName>
</protein>